<evidence type="ECO:0000256" key="3">
    <source>
        <dbReference type="ARBA" id="ARBA00023235"/>
    </source>
</evidence>
<feature type="active site" evidence="6">
    <location>
        <position position="155"/>
    </location>
</feature>
<dbReference type="CDD" id="cd00165">
    <property type="entry name" value="S4"/>
    <property type="match status" value="1"/>
</dbReference>
<gene>
    <name evidence="12" type="primary">rluD</name>
    <name evidence="12" type="ORF">J5837_08845</name>
</gene>
<evidence type="ECO:0000259" key="11">
    <source>
        <dbReference type="Pfam" id="PF01479"/>
    </source>
</evidence>
<dbReference type="GO" id="GO:0000455">
    <property type="term" value="P:enzyme-directed rRNA pseudouridine synthesis"/>
    <property type="evidence" value="ECO:0007669"/>
    <property type="project" value="UniProtKB-ARBA"/>
</dbReference>
<dbReference type="NCBIfam" id="TIGR00005">
    <property type="entry name" value="rluA_subfam"/>
    <property type="match status" value="1"/>
</dbReference>
<dbReference type="CDD" id="cd02869">
    <property type="entry name" value="PseudoU_synth_RluA_like"/>
    <property type="match status" value="1"/>
</dbReference>
<comment type="similarity">
    <text evidence="1 8">Belongs to the pseudouridine synthase RluA family.</text>
</comment>
<accession>A0A940X4N9</accession>
<dbReference type="SUPFAM" id="SSF55120">
    <property type="entry name" value="Pseudouridine synthase"/>
    <property type="match status" value="1"/>
</dbReference>
<dbReference type="RefSeq" id="WP_210536408.1">
    <property type="nucleotide sequence ID" value="NZ_JAGKTC010000002.1"/>
</dbReference>
<feature type="domain" description="Pseudouridine synthase RsuA/RluA-like" evidence="10">
    <location>
        <begin position="109"/>
        <end position="258"/>
    </location>
</feature>
<dbReference type="GO" id="GO:0003723">
    <property type="term" value="F:RNA binding"/>
    <property type="evidence" value="ECO:0007669"/>
    <property type="project" value="UniProtKB-KW"/>
</dbReference>
<feature type="region of interest" description="Disordered" evidence="9">
    <location>
        <begin position="1"/>
        <end position="31"/>
    </location>
</feature>
<evidence type="ECO:0000256" key="5">
    <source>
        <dbReference type="ARBA" id="ARBA00056072"/>
    </source>
</evidence>
<dbReference type="InterPro" id="IPR020103">
    <property type="entry name" value="PsdUridine_synth_cat_dom_sf"/>
</dbReference>
<dbReference type="EMBL" id="JAGKTC010000002">
    <property type="protein sequence ID" value="MBP3984535.1"/>
    <property type="molecule type" value="Genomic_DNA"/>
</dbReference>
<evidence type="ECO:0000256" key="6">
    <source>
        <dbReference type="PIRSR" id="PIRSR606225-1"/>
    </source>
</evidence>
<dbReference type="EC" id="5.4.99.-" evidence="8"/>
<dbReference type="Pfam" id="PF00849">
    <property type="entry name" value="PseudoU_synth_2"/>
    <property type="match status" value="1"/>
</dbReference>
<evidence type="ECO:0000313" key="12">
    <source>
        <dbReference type="EMBL" id="MBP3984535.1"/>
    </source>
</evidence>
<evidence type="ECO:0000259" key="10">
    <source>
        <dbReference type="Pfam" id="PF00849"/>
    </source>
</evidence>
<name>A0A940X4N9_9GAMM</name>
<organism evidence="12 13">
    <name type="scientific">Pseudoxanthomonas helianthi</name>
    <dbReference type="NCBI Taxonomy" id="1453541"/>
    <lineage>
        <taxon>Bacteria</taxon>
        <taxon>Pseudomonadati</taxon>
        <taxon>Pseudomonadota</taxon>
        <taxon>Gammaproteobacteria</taxon>
        <taxon>Lysobacterales</taxon>
        <taxon>Lysobacteraceae</taxon>
        <taxon>Pseudoxanthomonas</taxon>
    </lineage>
</organism>
<dbReference type="SUPFAM" id="SSF55174">
    <property type="entry name" value="Alpha-L RNA-binding motif"/>
    <property type="match status" value="1"/>
</dbReference>
<dbReference type="GO" id="GO:0160140">
    <property type="term" value="F:23S rRNA pseudouridine(1911/1915/1917) synthase activity"/>
    <property type="evidence" value="ECO:0007669"/>
    <property type="project" value="UniProtKB-EC"/>
</dbReference>
<evidence type="ECO:0000256" key="8">
    <source>
        <dbReference type="RuleBase" id="RU362028"/>
    </source>
</evidence>
<dbReference type="InterPro" id="IPR002942">
    <property type="entry name" value="S4_RNA-bd"/>
</dbReference>
<dbReference type="NCBIfam" id="NF008385">
    <property type="entry name" value="PRK11180.1"/>
    <property type="match status" value="1"/>
</dbReference>
<evidence type="ECO:0000256" key="9">
    <source>
        <dbReference type="SAM" id="MobiDB-lite"/>
    </source>
</evidence>
<feature type="domain" description="RNA-binding S4" evidence="11">
    <location>
        <begin position="35"/>
        <end position="79"/>
    </location>
</feature>
<feature type="compositionally biased region" description="Pro residues" evidence="9">
    <location>
        <begin position="1"/>
        <end position="15"/>
    </location>
</feature>
<evidence type="ECO:0000256" key="7">
    <source>
        <dbReference type="PROSITE-ProRule" id="PRU00182"/>
    </source>
</evidence>
<dbReference type="PROSITE" id="PS01129">
    <property type="entry name" value="PSI_RLU"/>
    <property type="match status" value="1"/>
</dbReference>
<dbReference type="Gene3D" id="3.10.290.10">
    <property type="entry name" value="RNA-binding S4 domain"/>
    <property type="match status" value="1"/>
</dbReference>
<keyword evidence="2 7" id="KW-0694">RNA-binding</keyword>
<sequence length="337" mass="36729">MTPPPASHSPDPSAPESPDEDAPRSAVVPDAATGRRFDAVLAELFPEFSRSRLAEWIKSGDARLDGEIARPRDPVRGGQVASLDAVLETQTHALPEDIPLDVLYEDDQVFVLDKPAGLVVHPGAGNPNGTLVNALLFRDPSLAALPRAGIVHRLDKDTSGVMVVARTLQAHAALVEQLSARDVHRQYLAIVVGAMVAGGTANAAIDRHPRDRLKMAVREDGRDAVTHYRLRERFRNHTALECRLETGRTHQIRVHMAHIKYPIVGDPLYGGPLKLPKGASEELIAALRGFKRQALHAETLEFSHPSTGEPLRVSAPVPADMQELMRLLREDVAAHKP</sequence>
<reference evidence="12" key="2">
    <citation type="submission" date="2021-03" db="EMBL/GenBank/DDBJ databases">
        <authorList>
            <person name="Cao W."/>
        </authorList>
    </citation>
    <scope>NUCLEOTIDE SEQUENCE</scope>
    <source>
        <strain evidence="12">110414</strain>
    </source>
</reference>
<evidence type="ECO:0000256" key="1">
    <source>
        <dbReference type="ARBA" id="ARBA00010876"/>
    </source>
</evidence>
<evidence type="ECO:0000313" key="13">
    <source>
        <dbReference type="Proteomes" id="UP000673447"/>
    </source>
</evidence>
<evidence type="ECO:0000256" key="4">
    <source>
        <dbReference type="ARBA" id="ARBA00036882"/>
    </source>
</evidence>
<comment type="catalytic activity">
    <reaction evidence="4">
        <text>uridine(1911/1915/1917) in 23S rRNA = pseudouridine(1911/1915/1917) in 23S rRNA</text>
        <dbReference type="Rhea" id="RHEA:42524"/>
        <dbReference type="Rhea" id="RHEA-COMP:10097"/>
        <dbReference type="Rhea" id="RHEA-COMP:10098"/>
        <dbReference type="ChEBI" id="CHEBI:65314"/>
        <dbReference type="ChEBI" id="CHEBI:65315"/>
        <dbReference type="EC" id="5.4.99.23"/>
    </reaction>
</comment>
<dbReference type="FunFam" id="3.30.2350.10:FF:000006">
    <property type="entry name" value="Pseudouridine synthase"/>
    <property type="match status" value="1"/>
</dbReference>
<keyword evidence="3 8" id="KW-0413">Isomerase</keyword>
<reference evidence="12" key="1">
    <citation type="journal article" date="2016" name="Int. J. Syst. Evol. Microbiol.">
        <title>Pseudoxanthomonas helianthi sp. nov., isolated from roots of Jerusalem artichoke (Helianthus tuberosus).</title>
        <authorList>
            <person name="Kittiwongwattana C."/>
            <person name="Thawai C."/>
        </authorList>
    </citation>
    <scope>NUCLEOTIDE SEQUENCE</scope>
    <source>
        <strain evidence="12">110414</strain>
    </source>
</reference>
<dbReference type="InterPro" id="IPR050188">
    <property type="entry name" value="RluA_PseudoU_synthase"/>
</dbReference>
<dbReference type="PANTHER" id="PTHR21600">
    <property type="entry name" value="MITOCHONDRIAL RNA PSEUDOURIDINE SYNTHASE"/>
    <property type="match status" value="1"/>
</dbReference>
<dbReference type="InterPro" id="IPR036986">
    <property type="entry name" value="S4_RNA-bd_sf"/>
</dbReference>
<comment type="caution">
    <text evidence="12">The sequence shown here is derived from an EMBL/GenBank/DDBJ whole genome shotgun (WGS) entry which is preliminary data.</text>
</comment>
<proteinExistence type="inferred from homology"/>
<dbReference type="Proteomes" id="UP000673447">
    <property type="component" value="Unassembled WGS sequence"/>
</dbReference>
<protein>
    <recommendedName>
        <fullName evidence="8">Pseudouridine synthase</fullName>
        <ecNumber evidence="8">5.4.99.-</ecNumber>
    </recommendedName>
</protein>
<comment type="catalytic activity">
    <reaction evidence="8">
        <text>a uridine in RNA = a pseudouridine in RNA</text>
        <dbReference type="Rhea" id="RHEA:48348"/>
        <dbReference type="Rhea" id="RHEA-COMP:12068"/>
        <dbReference type="Rhea" id="RHEA-COMP:12069"/>
        <dbReference type="ChEBI" id="CHEBI:65314"/>
        <dbReference type="ChEBI" id="CHEBI:65315"/>
    </reaction>
</comment>
<dbReference type="AlphaFoldDB" id="A0A940X4N9"/>
<dbReference type="InterPro" id="IPR006145">
    <property type="entry name" value="PsdUridine_synth_RsuA/RluA"/>
</dbReference>
<evidence type="ECO:0000256" key="2">
    <source>
        <dbReference type="ARBA" id="ARBA00022884"/>
    </source>
</evidence>
<dbReference type="Pfam" id="PF01479">
    <property type="entry name" value="S4"/>
    <property type="match status" value="1"/>
</dbReference>
<dbReference type="PROSITE" id="PS50889">
    <property type="entry name" value="S4"/>
    <property type="match status" value="1"/>
</dbReference>
<dbReference type="Gene3D" id="3.30.2350.10">
    <property type="entry name" value="Pseudouridine synthase"/>
    <property type="match status" value="1"/>
</dbReference>
<dbReference type="InterPro" id="IPR006225">
    <property type="entry name" value="PsdUridine_synth_RluC/D"/>
</dbReference>
<dbReference type="InterPro" id="IPR006224">
    <property type="entry name" value="PsdUridine_synth_RluA-like_CS"/>
</dbReference>
<keyword evidence="13" id="KW-1185">Reference proteome</keyword>
<dbReference type="PANTHER" id="PTHR21600:SF44">
    <property type="entry name" value="RIBOSOMAL LARGE SUBUNIT PSEUDOURIDINE SYNTHASE D"/>
    <property type="match status" value="1"/>
</dbReference>
<comment type="function">
    <text evidence="5">Responsible for synthesis of pseudouridine from uracil at positions 1911, 1915 and 1917 in 23S ribosomal RNA.</text>
</comment>